<dbReference type="Pfam" id="PF12766">
    <property type="entry name" value="Pyridox_oxase_2"/>
    <property type="match status" value="1"/>
</dbReference>
<feature type="compositionally biased region" description="Acidic residues" evidence="1">
    <location>
        <begin position="156"/>
        <end position="165"/>
    </location>
</feature>
<dbReference type="InterPro" id="IPR024624">
    <property type="entry name" value="Pyridox_Oxase_Alr4036_FMN-bd"/>
</dbReference>
<proteinExistence type="predicted"/>
<evidence type="ECO:0000259" key="2">
    <source>
        <dbReference type="Pfam" id="PF12766"/>
    </source>
</evidence>
<dbReference type="OrthoDB" id="5394411at2759"/>
<dbReference type="Gene3D" id="2.30.110.10">
    <property type="entry name" value="Electron Transport, Fmn-binding Protein, Chain A"/>
    <property type="match status" value="1"/>
</dbReference>
<dbReference type="SUPFAM" id="SSF50475">
    <property type="entry name" value="FMN-binding split barrel"/>
    <property type="match status" value="1"/>
</dbReference>
<evidence type="ECO:0000313" key="4">
    <source>
        <dbReference type="Proteomes" id="UP000790833"/>
    </source>
</evidence>
<dbReference type="Proteomes" id="UP000790833">
    <property type="component" value="Unassembled WGS sequence"/>
</dbReference>
<organism evidence="3 4">
    <name type="scientific">Scheffersomyces spartinae</name>
    <dbReference type="NCBI Taxonomy" id="45513"/>
    <lineage>
        <taxon>Eukaryota</taxon>
        <taxon>Fungi</taxon>
        <taxon>Dikarya</taxon>
        <taxon>Ascomycota</taxon>
        <taxon>Saccharomycotina</taxon>
        <taxon>Pichiomycetes</taxon>
        <taxon>Debaryomycetaceae</taxon>
        <taxon>Scheffersomyces</taxon>
    </lineage>
</organism>
<dbReference type="GO" id="GO:0010181">
    <property type="term" value="F:FMN binding"/>
    <property type="evidence" value="ECO:0007669"/>
    <property type="project" value="InterPro"/>
</dbReference>
<dbReference type="AlphaFoldDB" id="A0A9P8AGA1"/>
<dbReference type="GeneID" id="66116504"/>
<keyword evidence="4" id="KW-1185">Reference proteome</keyword>
<reference evidence="3" key="1">
    <citation type="submission" date="2021-03" db="EMBL/GenBank/DDBJ databases">
        <authorList>
            <person name="Palmer J.M."/>
        </authorList>
    </citation>
    <scope>NUCLEOTIDE SEQUENCE</scope>
    <source>
        <strain evidence="3">ARV_011</strain>
    </source>
</reference>
<feature type="region of interest" description="Disordered" evidence="1">
    <location>
        <begin position="146"/>
        <end position="173"/>
    </location>
</feature>
<accession>A0A9P8AGA1</accession>
<protein>
    <recommendedName>
        <fullName evidence="2">Pyridoxamine 5'-phosphate oxidase Alr4036 family FMN-binding domain-containing protein</fullName>
    </recommendedName>
</protein>
<dbReference type="PANTHER" id="PTHR28243">
    <property type="entry name" value="AGL049CP"/>
    <property type="match status" value="1"/>
</dbReference>
<feature type="domain" description="Pyridoxamine 5'-phosphate oxidase Alr4036 family FMN-binding" evidence="2">
    <location>
        <begin position="44"/>
        <end position="124"/>
    </location>
</feature>
<dbReference type="PANTHER" id="PTHR28243:SF1">
    <property type="entry name" value="PYRIDOXAMINE 5'-PHOSPHATE OXIDASE ALR4036 FAMILY FMN-BINDING DOMAIN-CONTAINING PROTEIN"/>
    <property type="match status" value="1"/>
</dbReference>
<gene>
    <name evidence="3" type="ORF">KQ657_003130</name>
</gene>
<comment type="caution">
    <text evidence="3">The sequence shown here is derived from an EMBL/GenBank/DDBJ whole genome shotgun (WGS) entry which is preliminary data.</text>
</comment>
<dbReference type="RefSeq" id="XP_043047006.1">
    <property type="nucleotide sequence ID" value="XM_043193865.1"/>
</dbReference>
<name>A0A9P8AGA1_9ASCO</name>
<evidence type="ECO:0000256" key="1">
    <source>
        <dbReference type="SAM" id="MobiDB-lite"/>
    </source>
</evidence>
<evidence type="ECO:0000313" key="3">
    <source>
        <dbReference type="EMBL" id="KAG7191454.1"/>
    </source>
</evidence>
<sequence length="325" mass="37478">MAPWVPIFTHAIDLELNSRIISLPVDSQTTSTSAPGTRRSSISQPPPFILLQLATIGTDGFPHVRTVVYRGFLFNDKTTNSIVITTDKRMQKYHELEINDRVEINCYLPSRRKQFRLRGRARLVDSDRKPNIDLLKVGVFHSYGSENEDENKTFDDSEEEEDEDTFQIKSPPSNEIKPIVNEVKCVQDEPICSALVSPGFISDHNEEHSNHHHGSYTNLVDIQLKPPTSEEWDTEVRRQWDQLSKQLRHLFRKPAPLTPLDDQNAKIIDRIRRGVDGKKDEAGFANFSLVVIFVESVDFVDLEKDRRMVFTKDQYEQWSEQEVCP</sequence>
<dbReference type="InterPro" id="IPR012349">
    <property type="entry name" value="Split_barrel_FMN-bd"/>
</dbReference>
<dbReference type="EMBL" id="JAHMUF010000029">
    <property type="protein sequence ID" value="KAG7191454.1"/>
    <property type="molecule type" value="Genomic_DNA"/>
</dbReference>